<sequence>MAGMCAAALPMTVGFDLDMTLIDSRPGIRATYEALAVETGVAVDAELAVSRLGPPLEHELAHWFAAEHIPEMVVRYRALYEVHAFRPTLPMPGALAALAALREAGGRSLVVTAKNEPHARTHLEHLGMRADAVAGSLWAEAKAEALREHGATALVGDHVGDVRGARAAGVTAVAVATGPCDEAELRAAGADVVLPDLHAFEAWLREGVQDPRAVADGPRVATG</sequence>
<dbReference type="RefSeq" id="WP_182853716.1">
    <property type="nucleotide sequence ID" value="NZ_WMLF01000011.1"/>
</dbReference>
<dbReference type="Pfam" id="PF13419">
    <property type="entry name" value="HAD_2"/>
    <property type="match status" value="1"/>
</dbReference>
<dbReference type="PANTHER" id="PTHR43434:SF20">
    <property type="entry name" value="5'-NUCLEOTIDASE"/>
    <property type="match status" value="1"/>
</dbReference>
<organism evidence="1 2">
    <name type="scientific">Streptomyces durbertensis</name>
    <dbReference type="NCBI Taxonomy" id="2448886"/>
    <lineage>
        <taxon>Bacteria</taxon>
        <taxon>Bacillati</taxon>
        <taxon>Actinomycetota</taxon>
        <taxon>Actinomycetes</taxon>
        <taxon>Kitasatosporales</taxon>
        <taxon>Streptomycetaceae</taxon>
        <taxon>Streptomyces</taxon>
    </lineage>
</organism>
<dbReference type="Gene3D" id="3.40.50.1000">
    <property type="entry name" value="HAD superfamily/HAD-like"/>
    <property type="match status" value="1"/>
</dbReference>
<dbReference type="InterPro" id="IPR050155">
    <property type="entry name" value="HAD-like_hydrolase_sf"/>
</dbReference>
<dbReference type="InterPro" id="IPR041492">
    <property type="entry name" value="HAD_2"/>
</dbReference>
<protein>
    <submittedName>
        <fullName evidence="1">HAD hydrolase-like protein</fullName>
    </submittedName>
</protein>
<evidence type="ECO:0000313" key="2">
    <source>
        <dbReference type="Proteomes" id="UP000766698"/>
    </source>
</evidence>
<dbReference type="EMBL" id="WMLF01000011">
    <property type="protein sequence ID" value="MBB1242293.1"/>
    <property type="molecule type" value="Genomic_DNA"/>
</dbReference>
<evidence type="ECO:0000313" key="1">
    <source>
        <dbReference type="EMBL" id="MBB1242293.1"/>
    </source>
</evidence>
<dbReference type="InterPro" id="IPR036412">
    <property type="entry name" value="HAD-like_sf"/>
</dbReference>
<comment type="caution">
    <text evidence="1">The sequence shown here is derived from an EMBL/GenBank/DDBJ whole genome shotgun (WGS) entry which is preliminary data.</text>
</comment>
<dbReference type="Gene3D" id="1.10.150.240">
    <property type="entry name" value="Putative phosphatase, domain 2"/>
    <property type="match status" value="1"/>
</dbReference>
<dbReference type="SFLD" id="SFLDG01129">
    <property type="entry name" value="C1.5:_HAD__Beta-PGM__Phosphata"/>
    <property type="match status" value="1"/>
</dbReference>
<accession>A0ABR6EAT5</accession>
<dbReference type="SUPFAM" id="SSF56784">
    <property type="entry name" value="HAD-like"/>
    <property type="match status" value="1"/>
</dbReference>
<dbReference type="InterPro" id="IPR023214">
    <property type="entry name" value="HAD_sf"/>
</dbReference>
<name>A0ABR6EAT5_9ACTN</name>
<dbReference type="InterPro" id="IPR023198">
    <property type="entry name" value="PGP-like_dom2"/>
</dbReference>
<proteinExistence type="predicted"/>
<keyword evidence="2" id="KW-1185">Reference proteome</keyword>
<dbReference type="PANTHER" id="PTHR43434">
    <property type="entry name" value="PHOSPHOGLYCOLATE PHOSPHATASE"/>
    <property type="match status" value="1"/>
</dbReference>
<gene>
    <name evidence="1" type="ORF">GL263_01690</name>
</gene>
<reference evidence="2" key="1">
    <citation type="journal article" date="2020" name="Syst. Appl. Microbiol.">
        <title>Streptomyces alkaliterrae sp. nov., isolated from an alkaline soil, and emended descriptions of Streptomyces alkaliphilus, Streptomyces calidiresistens and Streptomyces durbertensis.</title>
        <authorList>
            <person name="Swiecimska M."/>
            <person name="Golinska P."/>
            <person name="Nouioui I."/>
            <person name="Wypij M."/>
            <person name="Rai M."/>
            <person name="Sangal V."/>
            <person name="Goodfellow M."/>
        </authorList>
    </citation>
    <scope>NUCLEOTIDE SEQUENCE [LARGE SCALE GENOMIC DNA]</scope>
    <source>
        <strain evidence="2">DSM 104538</strain>
    </source>
</reference>
<dbReference type="Proteomes" id="UP000766698">
    <property type="component" value="Unassembled WGS sequence"/>
</dbReference>
<dbReference type="SFLD" id="SFLDS00003">
    <property type="entry name" value="Haloacid_Dehalogenase"/>
    <property type="match status" value="1"/>
</dbReference>